<comment type="cofactor">
    <cofactor evidence="14">
        <name>[4Fe-4S] cluster</name>
        <dbReference type="ChEBI" id="CHEBI:49883"/>
    </cofactor>
    <text evidence="14">Binds 1 [4Fe-4S] cluster.</text>
</comment>
<accession>A0A2D2D5E4</accession>
<comment type="function">
    <text evidence="2 14">Accepts electrons from ETF and reduces ubiquinone.</text>
</comment>
<evidence type="ECO:0000256" key="14">
    <source>
        <dbReference type="RuleBase" id="RU366068"/>
    </source>
</evidence>
<evidence type="ECO:0000256" key="8">
    <source>
        <dbReference type="ARBA" id="ARBA00022982"/>
    </source>
</evidence>
<dbReference type="Pfam" id="PF13450">
    <property type="entry name" value="NAD_binding_8"/>
    <property type="match status" value="1"/>
</dbReference>
<dbReference type="GO" id="GO:0051539">
    <property type="term" value="F:4 iron, 4 sulfur cluster binding"/>
    <property type="evidence" value="ECO:0007669"/>
    <property type="project" value="UniProtKB-UniRule"/>
</dbReference>
<keyword evidence="12 14" id="KW-0830">Ubiquinone</keyword>
<organism evidence="16 17">
    <name type="scientific">Methylosinus trichosporium (strain ATCC 35070 / NCIMB 11131 / UNIQEM 75 / OB3b)</name>
    <dbReference type="NCBI Taxonomy" id="595536"/>
    <lineage>
        <taxon>Bacteria</taxon>
        <taxon>Pseudomonadati</taxon>
        <taxon>Pseudomonadota</taxon>
        <taxon>Alphaproteobacteria</taxon>
        <taxon>Hyphomicrobiales</taxon>
        <taxon>Methylocystaceae</taxon>
        <taxon>Methylosinus</taxon>
    </lineage>
</organism>
<evidence type="ECO:0000259" key="15">
    <source>
        <dbReference type="PROSITE" id="PS51379"/>
    </source>
</evidence>
<evidence type="ECO:0000256" key="9">
    <source>
        <dbReference type="ARBA" id="ARBA00023002"/>
    </source>
</evidence>
<dbReference type="InterPro" id="IPR049398">
    <property type="entry name" value="ETF-QO/FixC_UQ-bd"/>
</dbReference>
<dbReference type="GO" id="GO:0004174">
    <property type="term" value="F:electron-transferring-flavoprotein dehydrogenase activity"/>
    <property type="evidence" value="ECO:0007669"/>
    <property type="project" value="UniProtKB-UniRule"/>
</dbReference>
<sequence>MAETEELPPREAMDYDVVVVGAGPAGLAAAIRLKQIAPDLSVVVIEKGSEPGAHILSGAVIDPIGLDRLLPDWREDPERPLKTQVHDDQFYLLGEKSGFRIPNALMPKLMSNHGNFVGSLGNVVRWLAARAEGLGVEIYPGFAGAELLYGDNGEVLGVATGDMGVGRDGHPKDSFTRGMELRGKYTLIAEGARGSLAKQLIGKFGLSDGREPQKFGIGLKELWRIDKAKHRPGLVQHSFGWPLASDTGGGSFLYHFEEDYVSIGFVVHLNYSNPTLSPFDEFQRFKTHPMIAPTLEGGTRISYGARALTEGGWQSVPKLVFPGGALIGCAAGFMNVPRIKGSHNAVLSGMLAAEHVAQAIETGRAHDVVDAYEEAWRGSDIGRDLKPVRNVKPLWSKFGTYVGAPLFGFDMWTNELFGASLFGTLKHGKPDHASLKPLKEVSPLSYPKLASKAAFDKLSSVFVSNTNHEEDQPVHLKLADPSIPIETNLPIYGEPARLYCPAGVYEVVYAEEATKSDPRFVINAQNCVHCKTCDIKDPAQNITWVPPEGGGGPNYPNM</sequence>
<proteinExistence type="predicted"/>
<evidence type="ECO:0000313" key="17">
    <source>
        <dbReference type="Proteomes" id="UP000230709"/>
    </source>
</evidence>
<dbReference type="AlphaFoldDB" id="A0A2D2D5E4"/>
<evidence type="ECO:0000256" key="12">
    <source>
        <dbReference type="ARBA" id="ARBA00023075"/>
    </source>
</evidence>
<gene>
    <name evidence="16" type="ORF">CQW49_05975</name>
</gene>
<dbReference type="PANTHER" id="PTHR10617:SF107">
    <property type="entry name" value="ELECTRON TRANSFER FLAVOPROTEIN-UBIQUINONE OXIDOREDUCTASE, MITOCHONDRIAL"/>
    <property type="match status" value="1"/>
</dbReference>
<keyword evidence="9 14" id="KW-0560">Oxidoreductase</keyword>
<dbReference type="EMBL" id="CP023737">
    <property type="protein sequence ID" value="ATQ70247.1"/>
    <property type="molecule type" value="Genomic_DNA"/>
</dbReference>
<dbReference type="Pfam" id="PF05187">
    <property type="entry name" value="Fer4_ETF_QO"/>
    <property type="match status" value="1"/>
</dbReference>
<dbReference type="RefSeq" id="WP_003613439.1">
    <property type="nucleotide sequence ID" value="NZ_ADVE02000001.1"/>
</dbReference>
<dbReference type="PROSITE" id="PS51379">
    <property type="entry name" value="4FE4S_FER_2"/>
    <property type="match status" value="1"/>
</dbReference>
<reference evidence="17" key="1">
    <citation type="submission" date="2017-10" db="EMBL/GenBank/DDBJ databases">
        <title>Completed PacBio SMRT sequence of Methylosinus trichosporium OB3b reveals presence of a third large plasmid.</title>
        <authorList>
            <person name="Charles T.C."/>
            <person name="Lynch M.D.J."/>
            <person name="Heil J.R."/>
            <person name="Cheng J."/>
        </authorList>
    </citation>
    <scope>NUCLEOTIDE SEQUENCE [LARGE SCALE GENOMIC DNA]</scope>
    <source>
        <strain evidence="17">OB3b</strain>
    </source>
</reference>
<dbReference type="KEGG" id="mtw:CQW49_05975"/>
<dbReference type="PANTHER" id="PTHR10617">
    <property type="entry name" value="ELECTRON TRANSFER FLAVOPROTEIN-UBIQUINONE OXIDOREDUCTASE"/>
    <property type="match status" value="1"/>
</dbReference>
<keyword evidence="7 14" id="KW-0274">FAD</keyword>
<keyword evidence="17" id="KW-1185">Reference proteome</keyword>
<keyword evidence="6 14" id="KW-0479">Metal-binding</keyword>
<name>A0A2D2D5E4_METT3</name>
<evidence type="ECO:0000256" key="10">
    <source>
        <dbReference type="ARBA" id="ARBA00023004"/>
    </source>
</evidence>
<dbReference type="FunFam" id="3.30.70.20:FF:000012">
    <property type="entry name" value="Electron transfer flavoprotein-ubiquinone oxidoreductase, mitochondrial"/>
    <property type="match status" value="1"/>
</dbReference>
<dbReference type="Proteomes" id="UP000230709">
    <property type="component" value="Chromosome"/>
</dbReference>
<feature type="domain" description="4Fe-4S ferredoxin-type" evidence="15">
    <location>
        <begin position="518"/>
        <end position="547"/>
    </location>
</feature>
<protein>
    <recommendedName>
        <fullName evidence="14">Electron transfer flavoprotein-ubiquinone oxidoreductase</fullName>
        <shortName evidence="14">ETF-QO</shortName>
        <ecNumber evidence="14">1.5.5.1</ecNumber>
    </recommendedName>
</protein>
<evidence type="ECO:0000256" key="3">
    <source>
        <dbReference type="ARBA" id="ARBA00022448"/>
    </source>
</evidence>
<comment type="cofactor">
    <cofactor evidence="1 14">
        <name>FAD</name>
        <dbReference type="ChEBI" id="CHEBI:57692"/>
    </cofactor>
</comment>
<dbReference type="InterPro" id="IPR036188">
    <property type="entry name" value="FAD/NAD-bd_sf"/>
</dbReference>
<evidence type="ECO:0000256" key="11">
    <source>
        <dbReference type="ARBA" id="ARBA00023014"/>
    </source>
</evidence>
<evidence type="ECO:0000256" key="6">
    <source>
        <dbReference type="ARBA" id="ARBA00022723"/>
    </source>
</evidence>
<keyword evidence="3 14" id="KW-0813">Transport</keyword>
<dbReference type="InterPro" id="IPR017896">
    <property type="entry name" value="4Fe4S_Fe-S-bd"/>
</dbReference>
<dbReference type="Gene3D" id="3.30.70.20">
    <property type="match status" value="1"/>
</dbReference>
<evidence type="ECO:0000313" key="16">
    <source>
        <dbReference type="EMBL" id="ATQ70247.1"/>
    </source>
</evidence>
<keyword evidence="4" id="KW-0004">4Fe-4S</keyword>
<comment type="catalytic activity">
    <reaction evidence="13 14">
        <text>a ubiquinone + reduced [electron-transfer flavoprotein] = a ubiquinol + oxidized [electron-transfer flavoprotein] + H(+)</text>
        <dbReference type="Rhea" id="RHEA:24052"/>
        <dbReference type="Rhea" id="RHEA-COMP:9565"/>
        <dbReference type="Rhea" id="RHEA-COMP:9566"/>
        <dbReference type="Rhea" id="RHEA-COMP:10685"/>
        <dbReference type="Rhea" id="RHEA-COMP:10686"/>
        <dbReference type="ChEBI" id="CHEBI:15378"/>
        <dbReference type="ChEBI" id="CHEBI:16389"/>
        <dbReference type="ChEBI" id="CHEBI:17976"/>
        <dbReference type="ChEBI" id="CHEBI:57692"/>
        <dbReference type="ChEBI" id="CHEBI:58307"/>
        <dbReference type="EC" id="1.5.5.1"/>
    </reaction>
</comment>
<evidence type="ECO:0000256" key="4">
    <source>
        <dbReference type="ARBA" id="ARBA00022485"/>
    </source>
</evidence>
<keyword evidence="8 14" id="KW-0249">Electron transport</keyword>
<evidence type="ECO:0000256" key="13">
    <source>
        <dbReference type="ARBA" id="ARBA00052682"/>
    </source>
</evidence>
<keyword evidence="11 14" id="KW-0411">Iron-sulfur</keyword>
<dbReference type="Pfam" id="PF21162">
    <property type="entry name" value="ETFQO_UQ-bd"/>
    <property type="match status" value="1"/>
</dbReference>
<dbReference type="SUPFAM" id="SSF54373">
    <property type="entry name" value="FAD-linked reductases, C-terminal domain"/>
    <property type="match status" value="1"/>
</dbReference>
<dbReference type="GO" id="GO:0046872">
    <property type="term" value="F:metal ion binding"/>
    <property type="evidence" value="ECO:0007669"/>
    <property type="project" value="UniProtKB-KW"/>
</dbReference>
<keyword evidence="5 14" id="KW-0285">Flavoprotein</keyword>
<dbReference type="PRINTS" id="PR00420">
    <property type="entry name" value="RNGMNOXGNASE"/>
</dbReference>
<dbReference type="Gene3D" id="3.30.9.90">
    <property type="match status" value="1"/>
</dbReference>
<dbReference type="InterPro" id="IPR007859">
    <property type="entry name" value="ETF-QO/FixX_C"/>
</dbReference>
<evidence type="ECO:0000256" key="7">
    <source>
        <dbReference type="ARBA" id="ARBA00022827"/>
    </source>
</evidence>
<evidence type="ECO:0000256" key="1">
    <source>
        <dbReference type="ARBA" id="ARBA00001974"/>
    </source>
</evidence>
<dbReference type="SUPFAM" id="SSF51905">
    <property type="entry name" value="FAD/NAD(P)-binding domain"/>
    <property type="match status" value="1"/>
</dbReference>
<dbReference type="InterPro" id="IPR040156">
    <property type="entry name" value="ETF-QO"/>
</dbReference>
<dbReference type="SUPFAM" id="SSF54862">
    <property type="entry name" value="4Fe-4S ferredoxins"/>
    <property type="match status" value="1"/>
</dbReference>
<dbReference type="EC" id="1.5.5.1" evidence="14"/>
<dbReference type="Gene3D" id="3.50.50.60">
    <property type="entry name" value="FAD/NAD(P)-binding domain"/>
    <property type="match status" value="1"/>
</dbReference>
<keyword evidence="10 14" id="KW-0408">Iron</keyword>
<dbReference type="STRING" id="595536.GCA_000178815_03963"/>
<evidence type="ECO:0000256" key="5">
    <source>
        <dbReference type="ARBA" id="ARBA00022630"/>
    </source>
</evidence>
<evidence type="ECO:0000256" key="2">
    <source>
        <dbReference type="ARBA" id="ARBA00002819"/>
    </source>
</evidence>